<comment type="caution">
    <text evidence="5">The sequence shown here is derived from an EMBL/GenBank/DDBJ whole genome shotgun (WGS) entry which is preliminary data.</text>
</comment>
<dbReference type="InterPro" id="IPR036390">
    <property type="entry name" value="WH_DNA-bd_sf"/>
</dbReference>
<reference evidence="5 6" key="1">
    <citation type="submission" date="2020-08" db="EMBL/GenBank/DDBJ databases">
        <title>A Genomic Blueprint of the Chicken Gut Microbiome.</title>
        <authorList>
            <person name="Gilroy R."/>
            <person name="Ravi A."/>
            <person name="Getino M."/>
            <person name="Pursley I."/>
            <person name="Horton D.L."/>
            <person name="Alikhan N.-F."/>
            <person name="Baker D."/>
            <person name="Gharbi K."/>
            <person name="Hall N."/>
            <person name="Watson M."/>
            <person name="Adriaenssens E.M."/>
            <person name="Foster-Nyarko E."/>
            <person name="Jarju S."/>
            <person name="Secka A."/>
            <person name="Antonio M."/>
            <person name="Oren A."/>
            <person name="Chaudhuri R."/>
            <person name="La Ragione R.M."/>
            <person name="Hildebrand F."/>
            <person name="Pallen M.J."/>
        </authorList>
    </citation>
    <scope>NUCLEOTIDE SEQUENCE [LARGE SCALE GENOMIC DNA]</scope>
    <source>
        <strain evidence="5 6">Sa2CVA6</strain>
    </source>
</reference>
<feature type="domain" description="HTH gntR-type" evidence="4">
    <location>
        <begin position="15"/>
        <end position="82"/>
    </location>
</feature>
<evidence type="ECO:0000256" key="1">
    <source>
        <dbReference type="ARBA" id="ARBA00023015"/>
    </source>
</evidence>
<evidence type="ECO:0000256" key="2">
    <source>
        <dbReference type="ARBA" id="ARBA00023125"/>
    </source>
</evidence>
<dbReference type="Pfam" id="PF07729">
    <property type="entry name" value="FCD"/>
    <property type="match status" value="1"/>
</dbReference>
<name>A0ABR8SCE0_9BURK</name>
<evidence type="ECO:0000313" key="5">
    <source>
        <dbReference type="EMBL" id="MBD7961136.1"/>
    </source>
</evidence>
<keyword evidence="6" id="KW-1185">Reference proteome</keyword>
<dbReference type="PANTHER" id="PTHR43537">
    <property type="entry name" value="TRANSCRIPTIONAL REGULATOR, GNTR FAMILY"/>
    <property type="match status" value="1"/>
</dbReference>
<evidence type="ECO:0000313" key="6">
    <source>
        <dbReference type="Proteomes" id="UP000634919"/>
    </source>
</evidence>
<dbReference type="PANTHER" id="PTHR43537:SF24">
    <property type="entry name" value="GLUCONATE OPERON TRANSCRIPTIONAL REPRESSOR"/>
    <property type="match status" value="1"/>
</dbReference>
<evidence type="ECO:0000256" key="3">
    <source>
        <dbReference type="ARBA" id="ARBA00023163"/>
    </source>
</evidence>
<sequence length="223" mass="24772">MRVIPRQVNKRGSAVSQNEQAYELLHGRLTTLVYKPGEYLNTAVLMSDLDMGRTPINHALHRLGNEGLIQIIPRKGVMVSPLSIDDALHMIDVRLVNEKLCLKLAAKNITKAEIEQLRSINLAYNKAVANRAVAEVMSLDGMFHEVLATASRNPVLIDVLRVLHARSQRFWAISLSSSGHMNEVQDEHELVVDALEQGDAESAQQAISDHVLSFRNALINARS</sequence>
<keyword evidence="3" id="KW-0804">Transcription</keyword>
<dbReference type="SMART" id="SM00345">
    <property type="entry name" value="HTH_GNTR"/>
    <property type="match status" value="1"/>
</dbReference>
<proteinExistence type="predicted"/>
<dbReference type="Pfam" id="PF00392">
    <property type="entry name" value="GntR"/>
    <property type="match status" value="1"/>
</dbReference>
<dbReference type="Gene3D" id="1.10.10.10">
    <property type="entry name" value="Winged helix-like DNA-binding domain superfamily/Winged helix DNA-binding domain"/>
    <property type="match status" value="1"/>
</dbReference>
<dbReference type="InterPro" id="IPR036388">
    <property type="entry name" value="WH-like_DNA-bd_sf"/>
</dbReference>
<organism evidence="5 6">
    <name type="scientific">Comamonas avium</name>
    <dbReference type="NCBI Taxonomy" id="2762231"/>
    <lineage>
        <taxon>Bacteria</taxon>
        <taxon>Pseudomonadati</taxon>
        <taxon>Pseudomonadota</taxon>
        <taxon>Betaproteobacteria</taxon>
        <taxon>Burkholderiales</taxon>
        <taxon>Comamonadaceae</taxon>
        <taxon>Comamonas</taxon>
    </lineage>
</organism>
<evidence type="ECO:0000259" key="4">
    <source>
        <dbReference type="PROSITE" id="PS50949"/>
    </source>
</evidence>
<dbReference type="SUPFAM" id="SSF46785">
    <property type="entry name" value="Winged helix' DNA-binding domain"/>
    <property type="match status" value="1"/>
</dbReference>
<dbReference type="Gene3D" id="1.20.120.530">
    <property type="entry name" value="GntR ligand-binding domain-like"/>
    <property type="match status" value="1"/>
</dbReference>
<gene>
    <name evidence="5" type="ORF">H9646_11625</name>
</gene>
<dbReference type="InterPro" id="IPR000524">
    <property type="entry name" value="Tscrpt_reg_HTH_GntR"/>
</dbReference>
<protein>
    <submittedName>
        <fullName evidence="5">GntR family transcriptional regulator</fullName>
    </submittedName>
</protein>
<dbReference type="EMBL" id="JACSQK010000005">
    <property type="protein sequence ID" value="MBD7961136.1"/>
    <property type="molecule type" value="Genomic_DNA"/>
</dbReference>
<dbReference type="Proteomes" id="UP000634919">
    <property type="component" value="Unassembled WGS sequence"/>
</dbReference>
<dbReference type="InterPro" id="IPR011711">
    <property type="entry name" value="GntR_C"/>
</dbReference>
<dbReference type="InterPro" id="IPR008920">
    <property type="entry name" value="TF_FadR/GntR_C"/>
</dbReference>
<accession>A0ABR8SCE0</accession>
<keyword evidence="1" id="KW-0805">Transcription regulation</keyword>
<dbReference type="SMART" id="SM00895">
    <property type="entry name" value="FCD"/>
    <property type="match status" value="1"/>
</dbReference>
<dbReference type="SUPFAM" id="SSF48008">
    <property type="entry name" value="GntR ligand-binding domain-like"/>
    <property type="match status" value="1"/>
</dbReference>
<keyword evidence="2" id="KW-0238">DNA-binding</keyword>
<dbReference type="PROSITE" id="PS50949">
    <property type="entry name" value="HTH_GNTR"/>
    <property type="match status" value="1"/>
</dbReference>